<dbReference type="InterPro" id="IPR024395">
    <property type="entry name" value="CLASP_N_dom"/>
</dbReference>
<dbReference type="InterPro" id="IPR057672">
    <property type="entry name" value="TPR_IPO4/5"/>
</dbReference>
<evidence type="ECO:0000256" key="2">
    <source>
        <dbReference type="ARBA" id="ARBA00022490"/>
    </source>
</evidence>
<dbReference type="PANTHER" id="PTHR21567">
    <property type="entry name" value="CLASP"/>
    <property type="match status" value="1"/>
</dbReference>
<feature type="compositionally biased region" description="Gly residues" evidence="6">
    <location>
        <begin position="1537"/>
        <end position="1548"/>
    </location>
</feature>
<feature type="compositionally biased region" description="Low complexity" evidence="6">
    <location>
        <begin position="1408"/>
        <end position="1477"/>
    </location>
</feature>
<reference evidence="8 9" key="1">
    <citation type="submission" date="2016-10" db="EMBL/GenBank/DDBJ databases">
        <authorList>
            <person name="Cai Z."/>
        </authorList>
    </citation>
    <scope>NUCLEOTIDE SEQUENCE [LARGE SCALE GENOMIC DNA]</scope>
</reference>
<dbReference type="InterPro" id="IPR034085">
    <property type="entry name" value="TOG"/>
</dbReference>
<evidence type="ECO:0000256" key="1">
    <source>
        <dbReference type="ARBA" id="ARBA00004245"/>
    </source>
</evidence>
<feature type="region of interest" description="Disordered" evidence="6">
    <location>
        <begin position="1085"/>
        <end position="1156"/>
    </location>
</feature>
<feature type="compositionally biased region" description="Low complexity" evidence="6">
    <location>
        <begin position="1021"/>
        <end position="1032"/>
    </location>
</feature>
<feature type="compositionally biased region" description="Polar residues" evidence="6">
    <location>
        <begin position="928"/>
        <end position="942"/>
    </location>
</feature>
<dbReference type="PROSITE" id="PS50077">
    <property type="entry name" value="HEAT_REPEAT"/>
    <property type="match status" value="1"/>
</dbReference>
<comment type="subcellular location">
    <subcellularLocation>
        <location evidence="1">Cytoplasm</location>
        <location evidence="1">Cytoskeleton</location>
    </subcellularLocation>
</comment>
<evidence type="ECO:0000313" key="9">
    <source>
        <dbReference type="Proteomes" id="UP000256970"/>
    </source>
</evidence>
<gene>
    <name evidence="8" type="ORF">BQ4739_LOCUS15770</name>
</gene>
<feature type="compositionally biased region" description="Polar residues" evidence="6">
    <location>
        <begin position="418"/>
        <end position="427"/>
    </location>
</feature>
<dbReference type="SUPFAM" id="SSF48371">
    <property type="entry name" value="ARM repeat"/>
    <property type="match status" value="1"/>
</dbReference>
<dbReference type="GO" id="GO:0005881">
    <property type="term" value="C:cytoplasmic microtubule"/>
    <property type="evidence" value="ECO:0007669"/>
    <property type="project" value="TreeGrafter"/>
</dbReference>
<feature type="domain" description="TOG" evidence="7">
    <location>
        <begin position="1150"/>
        <end position="1405"/>
    </location>
</feature>
<keyword evidence="3" id="KW-0677">Repeat</keyword>
<feature type="repeat" description="HEAT" evidence="5">
    <location>
        <begin position="1656"/>
        <end position="1695"/>
    </location>
</feature>
<organism evidence="8 9">
    <name type="scientific">Tetradesmus obliquus</name>
    <name type="common">Green alga</name>
    <name type="synonym">Acutodesmus obliquus</name>
    <dbReference type="NCBI Taxonomy" id="3088"/>
    <lineage>
        <taxon>Eukaryota</taxon>
        <taxon>Viridiplantae</taxon>
        <taxon>Chlorophyta</taxon>
        <taxon>core chlorophytes</taxon>
        <taxon>Chlorophyceae</taxon>
        <taxon>CS clade</taxon>
        <taxon>Sphaeropleales</taxon>
        <taxon>Scenedesmaceae</taxon>
        <taxon>Tetradesmus</taxon>
    </lineage>
</organism>
<dbReference type="InterPro" id="IPR021133">
    <property type="entry name" value="HEAT_type_2"/>
</dbReference>
<dbReference type="SMART" id="SM01349">
    <property type="entry name" value="TOG"/>
    <property type="match status" value="3"/>
</dbReference>
<dbReference type="GO" id="GO:0000226">
    <property type="term" value="P:microtubule cytoskeleton organization"/>
    <property type="evidence" value="ECO:0007669"/>
    <property type="project" value="TreeGrafter"/>
</dbReference>
<feature type="region of interest" description="Disordered" evidence="6">
    <location>
        <begin position="749"/>
        <end position="820"/>
    </location>
</feature>
<feature type="region of interest" description="Disordered" evidence="6">
    <location>
        <begin position="928"/>
        <end position="974"/>
    </location>
</feature>
<feature type="compositionally biased region" description="Low complexity" evidence="6">
    <location>
        <begin position="670"/>
        <end position="684"/>
    </location>
</feature>
<dbReference type="STRING" id="3088.A0A383WCY0"/>
<evidence type="ECO:0000259" key="7">
    <source>
        <dbReference type="SMART" id="SM01349"/>
    </source>
</evidence>
<feature type="region of interest" description="Disordered" evidence="6">
    <location>
        <begin position="982"/>
        <end position="1001"/>
    </location>
</feature>
<name>A0A383WCY0_TETOB</name>
<feature type="compositionally biased region" description="Low complexity" evidence="6">
    <location>
        <begin position="1485"/>
        <end position="1495"/>
    </location>
</feature>
<feature type="region of interest" description="Disordered" evidence="6">
    <location>
        <begin position="409"/>
        <end position="457"/>
    </location>
</feature>
<dbReference type="Proteomes" id="UP000256970">
    <property type="component" value="Unassembled WGS sequence"/>
</dbReference>
<evidence type="ECO:0000256" key="6">
    <source>
        <dbReference type="SAM" id="MobiDB-lite"/>
    </source>
</evidence>
<dbReference type="PANTHER" id="PTHR21567:SF87">
    <property type="entry name" value="CRESCERIN-LIKE PROTEIN CHE-12"/>
    <property type="match status" value="1"/>
</dbReference>
<dbReference type="InterPro" id="IPR011989">
    <property type="entry name" value="ARM-like"/>
</dbReference>
<feature type="compositionally biased region" description="Low complexity" evidence="6">
    <location>
        <begin position="1085"/>
        <end position="1123"/>
    </location>
</feature>
<dbReference type="InterPro" id="IPR016024">
    <property type="entry name" value="ARM-type_fold"/>
</dbReference>
<keyword evidence="4" id="KW-0206">Cytoskeleton</keyword>
<protein>
    <recommendedName>
        <fullName evidence="7">TOG domain-containing protein</fullName>
    </recommendedName>
</protein>
<keyword evidence="2" id="KW-0963">Cytoplasm</keyword>
<feature type="compositionally biased region" description="Low complexity" evidence="6">
    <location>
        <begin position="355"/>
        <end position="366"/>
    </location>
</feature>
<accession>A0A383WCY0</accession>
<evidence type="ECO:0000313" key="8">
    <source>
        <dbReference type="EMBL" id="SZX75478.1"/>
    </source>
</evidence>
<dbReference type="Pfam" id="PF12348">
    <property type="entry name" value="CLASP_N"/>
    <property type="match status" value="1"/>
</dbReference>
<dbReference type="EMBL" id="FNXT01001234">
    <property type="protein sequence ID" value="SZX75478.1"/>
    <property type="molecule type" value="Genomic_DNA"/>
</dbReference>
<feature type="domain" description="TOG" evidence="7">
    <location>
        <begin position="1574"/>
        <end position="1800"/>
    </location>
</feature>
<feature type="domain" description="TOG" evidence="7">
    <location>
        <begin position="1"/>
        <end position="212"/>
    </location>
</feature>
<feature type="compositionally biased region" description="Low complexity" evidence="6">
    <location>
        <begin position="1043"/>
        <end position="1056"/>
    </location>
</feature>
<feature type="region of interest" description="Disordered" evidence="6">
    <location>
        <begin position="1019"/>
        <end position="1063"/>
    </location>
</feature>
<dbReference type="Gene3D" id="1.25.10.10">
    <property type="entry name" value="Leucine-rich Repeat Variant"/>
    <property type="match status" value="3"/>
</dbReference>
<feature type="region of interest" description="Disordered" evidence="6">
    <location>
        <begin position="346"/>
        <end position="380"/>
    </location>
</feature>
<evidence type="ECO:0000256" key="4">
    <source>
        <dbReference type="ARBA" id="ARBA00023212"/>
    </source>
</evidence>
<feature type="region of interest" description="Disordered" evidence="6">
    <location>
        <begin position="894"/>
        <end position="913"/>
    </location>
</feature>
<evidence type="ECO:0000256" key="5">
    <source>
        <dbReference type="PROSITE-ProRule" id="PRU00103"/>
    </source>
</evidence>
<keyword evidence="9" id="KW-1185">Reference proteome</keyword>
<dbReference type="GO" id="GO:1902903">
    <property type="term" value="P:regulation of supramolecular fiber organization"/>
    <property type="evidence" value="ECO:0007669"/>
    <property type="project" value="UniProtKB-ARBA"/>
</dbReference>
<dbReference type="GO" id="GO:0008017">
    <property type="term" value="F:microtubule binding"/>
    <property type="evidence" value="ECO:0007669"/>
    <property type="project" value="TreeGrafter"/>
</dbReference>
<feature type="region of interest" description="Disordered" evidence="6">
    <location>
        <begin position="1398"/>
        <end position="1548"/>
    </location>
</feature>
<dbReference type="GO" id="GO:0031110">
    <property type="term" value="P:regulation of microtubule polymerization or depolymerization"/>
    <property type="evidence" value="ECO:0007669"/>
    <property type="project" value="UniProtKB-ARBA"/>
</dbReference>
<sequence>MEQQEQEQQLKFGFLPAQALQEINDLGQWKTRSAALQQVQQGLASLADNSMLLQQLPEFMEFLVQLLQDQNFKMATAGLEMLAGLASSFGTLLQPHLSLLAPIVHKRLLDQRAPVSAAAVKACSSLMCHTLPSSPLPLLSRLLLLQHQHQQQQLQLLEQQQPQQQPDAAQCAQLQDFSGILEVLVLAQLSYPASKLDMLAAAQLLLDALVPSPLLKQQALALEGLALATDALGPELPPLLRQAGATEVQISHVLQHTAQLQRPQLQADGTVQHNNAVELAAAAASDPNAAGGTSGIKSFSTGGLLGSGGSAAFARSRRGRSVGGVEPSDLSLCKFAALQLAGRSQQQSSCESPRAAPAAGAATPAGGPLGGGSAAGSDSLNSSLGGRGSIGGLAAPHSLGEMAAGASASCGGALDSARSTGQESPASPASRLIWTVPPAGGDKPRSSLNNVQQQQQQQLEQLLPPGSLNALSAHAQLIHAHGGSMSAGGVPPQQQGLPAAVCRSSSVPGRHDLSFLTASQQLQLGGLAGLDSSVTCGSASPLIGSPLASMRASAVGLDMAGGSSGGRRTSLGSSRSADNCEEVAAAASAVAAAGSLNSSFKSSIGGSCSSIAAAAAAAAAPVAAGGSCGGLSSSARSSLGGAGSLAAAGAQAAYKLDLPKSRFYGDDAPSEQQQQLRQSSSIQSLVNPAPEKQQLAKQLQQITEAGVLQSGSASLDAWQQQQQAASALQPSGSSGNWVIAAGTASGSSSPSWVQLEGSVDSNGSGLSSGRLETLSPSRGERLAQLKRRQNEKRGSSASGGSRGSPLFPGQSPSPAPQSPDCCAAEGAALFAPAGSASSWAAAAEAAAEVSICGSKCRDGSGAAAGFEPAVPGAAGMPPRAPSPLLKWQLHTAPERPQAPAQNVRGQQQQQQPSGALLQFAGRGCSDGNFESQSLDQPCSSWASAALPPPRQAAGLAQPNSGSSSSSSSSTSGIQYGRREHHHLLGSGGSLSAAAAEPGAGCSPATLRTNSAAAVLMGAANSGSSSSPVSSPVQAGRRFGSSTAAAGGQVAPASASPDAGSRRTSGAFLQQGAAALRAQTAAAALNSNSSGSGSWGPAGPASSSGEQQSGFGSSAGSPSKVTRLGSGGVVGRRGALERPQTVGAADVDSAELAPLPDPEGTLRQVIAKCQQSNTAARKELDWQGQLEALTDARRLTAHHAEVVMAASHELVLAVLPAVDELRSTTARVALQLLQELPAVLGRSLERELEDIVPVLLKKAGELSTAGRDNFLAAEADKALSAILAAASEARALSALLASGVSHKSPHVRCRAAAHLDEVAAAGQGLEALLRGNNWSLLDRVFKAAAVFLQEGSLDTRTYGKRLLWAVKAALHGSRSDLDRLVTGVTPDASQRRVVEVLDGLTAAPPPPSRGSGAPGSRAASRGPTTPTSPLYSNSNGSSSPVPSPASAGIPPSNSSSSSPAGGNRAYNSPGSTSSSTPSKARRALMSGGSSSSNSSGMTDGAGSKLQVQGAGAGSSGDGSSKGRRSTGDCSAGAPLGSSGRGNGSFNGSGSGGNISWQVAAAAAVPRDTAGPMGPELQEAVDQVGLHLASKDWRNRSDALAALSALLPALPEVPNGPLEELLGSLVARLADSHAKVNVQALQVVADVLPVVRARCLLVLPSLLQALAANLGSSNDRVRAAAAAALDALAAVVEPSLLLGGLGGVIGSSSIRGKQALLERLSSLAPQVYRYQPQLVVKQVLPAAFAIALEAKGDLRPATAQLLGVLAQLMGGSALLAQAAGVSAAVESRVRDFLPMGGARGSMYS</sequence>
<evidence type="ECO:0000256" key="3">
    <source>
        <dbReference type="ARBA" id="ARBA00022737"/>
    </source>
</evidence>
<dbReference type="Pfam" id="PF25780">
    <property type="entry name" value="TPR_IPO5"/>
    <property type="match status" value="1"/>
</dbReference>
<proteinExistence type="predicted"/>
<feature type="compositionally biased region" description="Low complexity" evidence="6">
    <location>
        <begin position="960"/>
        <end position="972"/>
    </location>
</feature>
<feature type="region of interest" description="Disordered" evidence="6">
    <location>
        <begin position="663"/>
        <end position="689"/>
    </location>
</feature>